<keyword evidence="2" id="KW-0238">DNA-binding</keyword>
<dbReference type="RefSeq" id="WP_188745875.1">
    <property type="nucleotide sequence ID" value="NZ_BMIJ01000002.1"/>
</dbReference>
<dbReference type="SMART" id="SM00342">
    <property type="entry name" value="HTH_ARAC"/>
    <property type="match status" value="1"/>
</dbReference>
<evidence type="ECO:0000256" key="4">
    <source>
        <dbReference type="ARBA" id="ARBA00023163"/>
    </source>
</evidence>
<organism evidence="6 7">
    <name type="scientific">Marinobacterium zhoushanense</name>
    <dbReference type="NCBI Taxonomy" id="1679163"/>
    <lineage>
        <taxon>Bacteria</taxon>
        <taxon>Pseudomonadati</taxon>
        <taxon>Pseudomonadota</taxon>
        <taxon>Gammaproteobacteria</taxon>
        <taxon>Oceanospirillales</taxon>
        <taxon>Oceanospirillaceae</taxon>
        <taxon>Marinobacterium</taxon>
    </lineage>
</organism>
<name>A0ABQ1K6D2_9GAMM</name>
<evidence type="ECO:0000313" key="7">
    <source>
        <dbReference type="Proteomes" id="UP000629025"/>
    </source>
</evidence>
<dbReference type="EMBL" id="BMIJ01000002">
    <property type="protein sequence ID" value="GGB84950.1"/>
    <property type="molecule type" value="Genomic_DNA"/>
</dbReference>
<feature type="domain" description="HTH araC/xylS-type" evidence="5">
    <location>
        <begin position="216"/>
        <end position="316"/>
    </location>
</feature>
<reference evidence="7" key="1">
    <citation type="journal article" date="2019" name="Int. J. Syst. Evol. Microbiol.">
        <title>The Global Catalogue of Microorganisms (GCM) 10K type strain sequencing project: providing services to taxonomists for standard genome sequencing and annotation.</title>
        <authorList>
            <consortium name="The Broad Institute Genomics Platform"/>
            <consortium name="The Broad Institute Genome Sequencing Center for Infectious Disease"/>
            <person name="Wu L."/>
            <person name="Ma J."/>
        </authorList>
    </citation>
    <scope>NUCLEOTIDE SEQUENCE [LARGE SCALE GENOMIC DNA]</scope>
    <source>
        <strain evidence="7">CGMCC 1.15341</strain>
    </source>
</reference>
<dbReference type="InterPro" id="IPR050204">
    <property type="entry name" value="AraC_XylS_family_regulators"/>
</dbReference>
<evidence type="ECO:0000256" key="3">
    <source>
        <dbReference type="ARBA" id="ARBA00023159"/>
    </source>
</evidence>
<sequence>MPFKLSACDHEITGVSPYVLAKFLIQKKFGEHHILYKESASPTSNLKFKTFGRLSISELNYGSEIQLKIPPLGNFYHLHVILSGSCTWQHNDRQQHLRSGDSIIHIPSSEYSTTYSPDCIKLIVQIPKDLLQQSAREFGYLTSNAPILFRSSPISFPSSGPAFNLLHDILEQDGAKLGERAELYYAKLFSNAILNTYDSNLSLSASLSGPHHRHIELIREHVLDNLTTDIPVDELARICRISRKSLYNLFERETGLTPSSYIRRLKLETIHSELSHNHRVRNVTEVALKYGFTNLGRFSAQYREYIGELPSETLRRLERQPF</sequence>
<keyword evidence="3" id="KW-0010">Activator</keyword>
<dbReference type="Pfam" id="PF12833">
    <property type="entry name" value="HTH_18"/>
    <property type="match status" value="1"/>
</dbReference>
<accession>A0ABQ1K6D2</accession>
<dbReference type="SUPFAM" id="SSF46689">
    <property type="entry name" value="Homeodomain-like"/>
    <property type="match status" value="1"/>
</dbReference>
<dbReference type="InterPro" id="IPR037923">
    <property type="entry name" value="HTH-like"/>
</dbReference>
<dbReference type="PANTHER" id="PTHR46796">
    <property type="entry name" value="HTH-TYPE TRANSCRIPTIONAL ACTIVATOR RHAS-RELATED"/>
    <property type="match status" value="1"/>
</dbReference>
<comment type="caution">
    <text evidence="6">The sequence shown here is derived from an EMBL/GenBank/DDBJ whole genome shotgun (WGS) entry which is preliminary data.</text>
</comment>
<evidence type="ECO:0000256" key="2">
    <source>
        <dbReference type="ARBA" id="ARBA00023125"/>
    </source>
</evidence>
<dbReference type="InterPro" id="IPR035418">
    <property type="entry name" value="AraC-bd_2"/>
</dbReference>
<evidence type="ECO:0000313" key="6">
    <source>
        <dbReference type="EMBL" id="GGB84950.1"/>
    </source>
</evidence>
<dbReference type="InterPro" id="IPR018062">
    <property type="entry name" value="HTH_AraC-typ_CS"/>
</dbReference>
<keyword evidence="4" id="KW-0804">Transcription</keyword>
<evidence type="ECO:0000259" key="5">
    <source>
        <dbReference type="PROSITE" id="PS01124"/>
    </source>
</evidence>
<dbReference type="InterPro" id="IPR009057">
    <property type="entry name" value="Homeodomain-like_sf"/>
</dbReference>
<gene>
    <name evidence="6" type="primary">xylS</name>
    <name evidence="6" type="ORF">GCM10011352_08440</name>
</gene>
<dbReference type="InterPro" id="IPR018060">
    <property type="entry name" value="HTH_AraC"/>
</dbReference>
<dbReference type="Proteomes" id="UP000629025">
    <property type="component" value="Unassembled WGS sequence"/>
</dbReference>
<dbReference type="PROSITE" id="PS01124">
    <property type="entry name" value="HTH_ARAC_FAMILY_2"/>
    <property type="match status" value="1"/>
</dbReference>
<dbReference type="PROSITE" id="PS00041">
    <property type="entry name" value="HTH_ARAC_FAMILY_1"/>
    <property type="match status" value="1"/>
</dbReference>
<keyword evidence="7" id="KW-1185">Reference proteome</keyword>
<protein>
    <submittedName>
        <fullName evidence="6">Transcriptional regulator</fullName>
    </submittedName>
</protein>
<keyword evidence="1" id="KW-0805">Transcription regulation</keyword>
<proteinExistence type="predicted"/>
<dbReference type="Pfam" id="PF14525">
    <property type="entry name" value="AraC_binding_2"/>
    <property type="match status" value="1"/>
</dbReference>
<dbReference type="SUPFAM" id="SSF51215">
    <property type="entry name" value="Regulatory protein AraC"/>
    <property type="match status" value="1"/>
</dbReference>
<dbReference type="Gene3D" id="1.10.10.60">
    <property type="entry name" value="Homeodomain-like"/>
    <property type="match status" value="1"/>
</dbReference>
<evidence type="ECO:0000256" key="1">
    <source>
        <dbReference type="ARBA" id="ARBA00023015"/>
    </source>
</evidence>